<name>A0AAV1YXQ8_9ARAC</name>
<evidence type="ECO:0000259" key="5">
    <source>
        <dbReference type="Pfam" id="PF00462"/>
    </source>
</evidence>
<dbReference type="InterPro" id="IPR036249">
    <property type="entry name" value="Thioredoxin-like_sf"/>
</dbReference>
<dbReference type="EMBL" id="CAXIEN010000008">
    <property type="protein sequence ID" value="CAL1263252.1"/>
    <property type="molecule type" value="Genomic_DNA"/>
</dbReference>
<accession>A0AAV1YXQ8</accession>
<dbReference type="InterPro" id="IPR033658">
    <property type="entry name" value="GRX_PICOT-like"/>
</dbReference>
<evidence type="ECO:0000256" key="3">
    <source>
        <dbReference type="ARBA" id="ARBA00023014"/>
    </source>
</evidence>
<evidence type="ECO:0000259" key="4">
    <source>
        <dbReference type="Pfam" id="PF00085"/>
    </source>
</evidence>
<dbReference type="SUPFAM" id="SSF52833">
    <property type="entry name" value="Thioredoxin-like"/>
    <property type="match status" value="2"/>
</dbReference>
<evidence type="ECO:0000313" key="6">
    <source>
        <dbReference type="EMBL" id="CAL1263252.1"/>
    </source>
</evidence>
<feature type="domain" description="Thioredoxin" evidence="4">
    <location>
        <begin position="13"/>
        <end position="86"/>
    </location>
</feature>
<dbReference type="PANTHER" id="PTHR10293:SF73">
    <property type="entry name" value="GLUTAREDOXIN-3"/>
    <property type="match status" value="1"/>
</dbReference>
<dbReference type="GO" id="GO:0005634">
    <property type="term" value="C:nucleus"/>
    <property type="evidence" value="ECO:0007669"/>
    <property type="project" value="TreeGrafter"/>
</dbReference>
<dbReference type="CDD" id="cd03028">
    <property type="entry name" value="GRX_PICOT_like"/>
    <property type="match status" value="1"/>
</dbReference>
<dbReference type="GO" id="GO:0046872">
    <property type="term" value="F:metal ion binding"/>
    <property type="evidence" value="ECO:0007669"/>
    <property type="project" value="UniProtKB-KW"/>
</dbReference>
<proteinExistence type="predicted"/>
<evidence type="ECO:0000256" key="2">
    <source>
        <dbReference type="ARBA" id="ARBA00023004"/>
    </source>
</evidence>
<dbReference type="FunFam" id="3.40.30.10:FF:000012">
    <property type="entry name" value="Monothiol glutaredoxin"/>
    <property type="match status" value="1"/>
</dbReference>
<dbReference type="GO" id="GO:0006879">
    <property type="term" value="P:intracellular iron ion homeostasis"/>
    <property type="evidence" value="ECO:0007669"/>
    <property type="project" value="TreeGrafter"/>
</dbReference>
<protein>
    <recommendedName>
        <fullName evidence="8">Glutaredoxin-like protein</fullName>
    </recommendedName>
</protein>
<evidence type="ECO:0000256" key="1">
    <source>
        <dbReference type="ARBA" id="ARBA00022723"/>
    </source>
</evidence>
<dbReference type="Proteomes" id="UP001497382">
    <property type="component" value="Unassembled WGS sequence"/>
</dbReference>
<dbReference type="PANTHER" id="PTHR10293">
    <property type="entry name" value="GLUTAREDOXIN FAMILY MEMBER"/>
    <property type="match status" value="1"/>
</dbReference>
<sequence length="217" mass="24550">MEVLSISGVDELSEKLNSLSERFIVLFFHVEDSAECNLMNQVITELQNDDKNKNAAVIKINASKDVEICKKYKVTVIPTFVFINSKLLGSNVVDNLVGANGPLFSKQFEEQVGKLKELKDKLKKLIETAPIMLFMKGDRELPRCGFSKQVIALLDKHKISYETFDILGDFEVREGLKKYSNWPTYPQLYVKGELVGGLDILKDLEENGELEETLSLN</sequence>
<dbReference type="InterPro" id="IPR013766">
    <property type="entry name" value="Thioredoxin_domain"/>
</dbReference>
<dbReference type="Pfam" id="PF00462">
    <property type="entry name" value="Glutaredoxin"/>
    <property type="match status" value="1"/>
</dbReference>
<keyword evidence="2" id="KW-0408">Iron</keyword>
<dbReference type="PROSITE" id="PS51354">
    <property type="entry name" value="GLUTAREDOXIN_2"/>
    <property type="match status" value="1"/>
</dbReference>
<dbReference type="NCBIfam" id="TIGR00365">
    <property type="entry name" value="Grx4 family monothiol glutaredoxin"/>
    <property type="match status" value="1"/>
</dbReference>
<keyword evidence="3" id="KW-0411">Iron-sulfur</keyword>
<reference evidence="6 7" key="1">
    <citation type="submission" date="2024-04" db="EMBL/GenBank/DDBJ databases">
        <authorList>
            <person name="Rising A."/>
            <person name="Reimegard J."/>
            <person name="Sonavane S."/>
            <person name="Akerstrom W."/>
            <person name="Nylinder S."/>
            <person name="Hedman E."/>
            <person name="Kallberg Y."/>
        </authorList>
    </citation>
    <scope>NUCLEOTIDE SEQUENCE [LARGE SCALE GENOMIC DNA]</scope>
</reference>
<dbReference type="AlphaFoldDB" id="A0AAV1YXQ8"/>
<evidence type="ECO:0000313" key="7">
    <source>
        <dbReference type="Proteomes" id="UP001497382"/>
    </source>
</evidence>
<organism evidence="6 7">
    <name type="scientific">Larinioides sclopetarius</name>
    <dbReference type="NCBI Taxonomy" id="280406"/>
    <lineage>
        <taxon>Eukaryota</taxon>
        <taxon>Metazoa</taxon>
        <taxon>Ecdysozoa</taxon>
        <taxon>Arthropoda</taxon>
        <taxon>Chelicerata</taxon>
        <taxon>Arachnida</taxon>
        <taxon>Araneae</taxon>
        <taxon>Araneomorphae</taxon>
        <taxon>Entelegynae</taxon>
        <taxon>Araneoidea</taxon>
        <taxon>Araneidae</taxon>
        <taxon>Larinioides</taxon>
    </lineage>
</organism>
<dbReference type="Gene3D" id="3.40.30.10">
    <property type="entry name" value="Glutaredoxin"/>
    <property type="match status" value="2"/>
</dbReference>
<dbReference type="GO" id="GO:0051536">
    <property type="term" value="F:iron-sulfur cluster binding"/>
    <property type="evidence" value="ECO:0007669"/>
    <property type="project" value="UniProtKB-KW"/>
</dbReference>
<evidence type="ECO:0008006" key="8">
    <source>
        <dbReference type="Google" id="ProtNLM"/>
    </source>
</evidence>
<gene>
    <name evidence="6" type="ORF">LARSCL_LOCUS1403</name>
</gene>
<dbReference type="Pfam" id="PF00085">
    <property type="entry name" value="Thioredoxin"/>
    <property type="match status" value="1"/>
</dbReference>
<feature type="domain" description="Glutaredoxin" evidence="5">
    <location>
        <begin position="131"/>
        <end position="195"/>
    </location>
</feature>
<comment type="caution">
    <text evidence="6">The sequence shown here is derived from an EMBL/GenBank/DDBJ whole genome shotgun (WGS) entry which is preliminary data.</text>
</comment>
<dbReference type="InterPro" id="IPR002109">
    <property type="entry name" value="Glutaredoxin"/>
</dbReference>
<dbReference type="GO" id="GO:0005829">
    <property type="term" value="C:cytosol"/>
    <property type="evidence" value="ECO:0007669"/>
    <property type="project" value="TreeGrafter"/>
</dbReference>
<keyword evidence="7" id="KW-1185">Reference proteome</keyword>
<keyword evidence="1" id="KW-0479">Metal-binding</keyword>
<dbReference type="InterPro" id="IPR004480">
    <property type="entry name" value="Monothiol_GRX-rel"/>
</dbReference>